<dbReference type="RefSeq" id="WP_248934291.1">
    <property type="nucleotide sequence ID" value="NZ_JAKILF010000001.1"/>
</dbReference>
<gene>
    <name evidence="1" type="ORF">ACFOE0_19760</name>
</gene>
<protein>
    <submittedName>
        <fullName evidence="1">DUF1801 domain-containing protein</fullName>
    </submittedName>
</protein>
<evidence type="ECO:0000313" key="1">
    <source>
        <dbReference type="EMBL" id="MFC3140397.1"/>
    </source>
</evidence>
<reference evidence="2" key="1">
    <citation type="journal article" date="2019" name="Int. J. Syst. Evol. Microbiol.">
        <title>The Global Catalogue of Microorganisms (GCM) 10K type strain sequencing project: providing services to taxonomists for standard genome sequencing and annotation.</title>
        <authorList>
            <consortium name="The Broad Institute Genomics Platform"/>
            <consortium name="The Broad Institute Genome Sequencing Center for Infectious Disease"/>
            <person name="Wu L."/>
            <person name="Ma J."/>
        </authorList>
    </citation>
    <scope>NUCLEOTIDE SEQUENCE [LARGE SCALE GENOMIC DNA]</scope>
    <source>
        <strain evidence="2">KCTC 52277</strain>
    </source>
</reference>
<dbReference type="SUPFAM" id="SSF159888">
    <property type="entry name" value="YdhG-like"/>
    <property type="match status" value="1"/>
</dbReference>
<sequence>MKVELSTEIAERIKEYPPAARERLKFLLVRITATALALGKESVTQALKWGEPSFVVSGGTPVRFGWNPSFPDSVFLYVHCSSRIIDTLREVTPGLTTLHGNRAIELPINLPWPESDIDTFLTLALDYHQRKHLPLLGL</sequence>
<proteinExistence type="predicted"/>
<dbReference type="EMBL" id="JBHRTD010000018">
    <property type="protein sequence ID" value="MFC3140397.1"/>
    <property type="molecule type" value="Genomic_DNA"/>
</dbReference>
<keyword evidence="2" id="KW-1185">Reference proteome</keyword>
<evidence type="ECO:0000313" key="2">
    <source>
        <dbReference type="Proteomes" id="UP001595621"/>
    </source>
</evidence>
<dbReference type="Proteomes" id="UP001595621">
    <property type="component" value="Unassembled WGS sequence"/>
</dbReference>
<organism evidence="1 2">
    <name type="scientific">Shewanella submarina</name>
    <dbReference type="NCBI Taxonomy" id="2016376"/>
    <lineage>
        <taxon>Bacteria</taxon>
        <taxon>Pseudomonadati</taxon>
        <taxon>Pseudomonadota</taxon>
        <taxon>Gammaproteobacteria</taxon>
        <taxon>Alteromonadales</taxon>
        <taxon>Shewanellaceae</taxon>
        <taxon>Shewanella</taxon>
    </lineage>
</organism>
<accession>A0ABV7GMN8</accession>
<name>A0ABV7GMN8_9GAMM</name>
<comment type="caution">
    <text evidence="1">The sequence shown here is derived from an EMBL/GenBank/DDBJ whole genome shotgun (WGS) entry which is preliminary data.</text>
</comment>